<gene>
    <name evidence="2" type="ORF">Taro_013376</name>
</gene>
<dbReference type="AlphaFoldDB" id="A0A843UBD1"/>
<protein>
    <submittedName>
        <fullName evidence="2">Uncharacterized protein</fullName>
    </submittedName>
</protein>
<feature type="region of interest" description="Disordered" evidence="1">
    <location>
        <begin position="1"/>
        <end position="23"/>
    </location>
</feature>
<evidence type="ECO:0000313" key="3">
    <source>
        <dbReference type="Proteomes" id="UP000652761"/>
    </source>
</evidence>
<accession>A0A843UBD1</accession>
<sequence>MDRGASPFIGDGSPSLLLHKQKRERGDLPTGWRGFPIETGWRGGSPPTVFMLKRLARGWRRVGVGQAVQIGMRGKAGDRRKTKGGAFAARLLAEPFAGFFPSRKKESSGSKLFSNAK</sequence>
<dbReference type="Proteomes" id="UP000652761">
    <property type="component" value="Unassembled WGS sequence"/>
</dbReference>
<reference evidence="2" key="1">
    <citation type="submission" date="2017-07" db="EMBL/GenBank/DDBJ databases">
        <title>Taro Niue Genome Assembly and Annotation.</title>
        <authorList>
            <person name="Atibalentja N."/>
            <person name="Keating K."/>
            <person name="Fields C.J."/>
        </authorList>
    </citation>
    <scope>NUCLEOTIDE SEQUENCE</scope>
    <source>
        <strain evidence="2">Niue_2</strain>
        <tissue evidence="2">Leaf</tissue>
    </source>
</reference>
<dbReference type="EMBL" id="NMUH01000534">
    <property type="protein sequence ID" value="MQL80908.1"/>
    <property type="molecule type" value="Genomic_DNA"/>
</dbReference>
<keyword evidence="3" id="KW-1185">Reference proteome</keyword>
<evidence type="ECO:0000313" key="2">
    <source>
        <dbReference type="EMBL" id="MQL80908.1"/>
    </source>
</evidence>
<organism evidence="2 3">
    <name type="scientific">Colocasia esculenta</name>
    <name type="common">Wild taro</name>
    <name type="synonym">Arum esculentum</name>
    <dbReference type="NCBI Taxonomy" id="4460"/>
    <lineage>
        <taxon>Eukaryota</taxon>
        <taxon>Viridiplantae</taxon>
        <taxon>Streptophyta</taxon>
        <taxon>Embryophyta</taxon>
        <taxon>Tracheophyta</taxon>
        <taxon>Spermatophyta</taxon>
        <taxon>Magnoliopsida</taxon>
        <taxon>Liliopsida</taxon>
        <taxon>Araceae</taxon>
        <taxon>Aroideae</taxon>
        <taxon>Colocasieae</taxon>
        <taxon>Colocasia</taxon>
    </lineage>
</organism>
<proteinExistence type="predicted"/>
<comment type="caution">
    <text evidence="2">The sequence shown here is derived from an EMBL/GenBank/DDBJ whole genome shotgun (WGS) entry which is preliminary data.</text>
</comment>
<name>A0A843UBD1_COLES</name>
<evidence type="ECO:0000256" key="1">
    <source>
        <dbReference type="SAM" id="MobiDB-lite"/>
    </source>
</evidence>